<proteinExistence type="predicted"/>
<evidence type="ECO:0000313" key="1">
    <source>
        <dbReference type="EMBL" id="SQA94469.1"/>
    </source>
</evidence>
<dbReference type="InterPro" id="IPR021246">
    <property type="entry name" value="DUF2797"/>
</dbReference>
<gene>
    <name evidence="1" type="ORF">NCTC11546_02643</name>
</gene>
<evidence type="ECO:0000313" key="2">
    <source>
        <dbReference type="Proteomes" id="UP000249891"/>
    </source>
</evidence>
<organism evidence="1 2">
    <name type="scientific">Capnocytophaga ochracea</name>
    <dbReference type="NCBI Taxonomy" id="1018"/>
    <lineage>
        <taxon>Bacteria</taxon>
        <taxon>Pseudomonadati</taxon>
        <taxon>Bacteroidota</taxon>
        <taxon>Flavobacteriia</taxon>
        <taxon>Flavobacteriales</taxon>
        <taxon>Flavobacteriaceae</taxon>
        <taxon>Capnocytophaga</taxon>
    </lineage>
</organism>
<dbReference type="EMBL" id="UARG01000040">
    <property type="protein sequence ID" value="SQA94469.1"/>
    <property type="molecule type" value="Genomic_DNA"/>
</dbReference>
<name>A0A2X2UYF4_CAPOC</name>
<dbReference type="Proteomes" id="UP000249891">
    <property type="component" value="Unassembled WGS sequence"/>
</dbReference>
<dbReference type="AlphaFoldDB" id="A0A2X2UYF4"/>
<accession>A0A2X2UYF4</accession>
<dbReference type="Pfam" id="PF10977">
    <property type="entry name" value="DUF2797"/>
    <property type="match status" value="1"/>
</dbReference>
<sequence length="92" mass="10798">MFQGVLQKMLTEWADPIRYYLPMEGDFVLMNQLIGKEITLQFVRFQCMNCGENKPIFRQGYCKECFFEVPQTADWVMHPELSKAHLTSKSAI</sequence>
<reference evidence="1 2" key="1">
    <citation type="submission" date="2018-06" db="EMBL/GenBank/DDBJ databases">
        <authorList>
            <consortium name="Pathogen Informatics"/>
            <person name="Doyle S."/>
        </authorList>
    </citation>
    <scope>NUCLEOTIDE SEQUENCE [LARGE SCALE GENOMIC DNA]</scope>
    <source>
        <strain evidence="1 2">NCTC11546</strain>
    </source>
</reference>
<protein>
    <submittedName>
        <fullName evidence="1">Protein of uncharacterized function (DUF2797)</fullName>
    </submittedName>
</protein>